<evidence type="ECO:0000313" key="2">
    <source>
        <dbReference type="Proteomes" id="UP001231189"/>
    </source>
</evidence>
<dbReference type="AlphaFoldDB" id="A0AAD8RY11"/>
<accession>A0AAD8RY11</accession>
<comment type="caution">
    <text evidence="1">The sequence shown here is derived from an EMBL/GenBank/DDBJ whole genome shotgun (WGS) entry which is preliminary data.</text>
</comment>
<dbReference type="Proteomes" id="UP001231189">
    <property type="component" value="Unassembled WGS sequence"/>
</dbReference>
<proteinExistence type="predicted"/>
<gene>
    <name evidence="1" type="ORF">QYE76_060036</name>
</gene>
<organism evidence="1 2">
    <name type="scientific">Lolium multiflorum</name>
    <name type="common">Italian ryegrass</name>
    <name type="synonym">Lolium perenne subsp. multiflorum</name>
    <dbReference type="NCBI Taxonomy" id="4521"/>
    <lineage>
        <taxon>Eukaryota</taxon>
        <taxon>Viridiplantae</taxon>
        <taxon>Streptophyta</taxon>
        <taxon>Embryophyta</taxon>
        <taxon>Tracheophyta</taxon>
        <taxon>Spermatophyta</taxon>
        <taxon>Magnoliopsida</taxon>
        <taxon>Liliopsida</taxon>
        <taxon>Poales</taxon>
        <taxon>Poaceae</taxon>
        <taxon>BOP clade</taxon>
        <taxon>Pooideae</taxon>
        <taxon>Poodae</taxon>
        <taxon>Poeae</taxon>
        <taxon>Poeae Chloroplast Group 2 (Poeae type)</taxon>
        <taxon>Loliodinae</taxon>
        <taxon>Loliinae</taxon>
        <taxon>Lolium</taxon>
    </lineage>
</organism>
<reference evidence="1" key="1">
    <citation type="submission" date="2023-07" db="EMBL/GenBank/DDBJ databases">
        <title>A chromosome-level genome assembly of Lolium multiflorum.</title>
        <authorList>
            <person name="Chen Y."/>
            <person name="Copetti D."/>
            <person name="Kolliker R."/>
            <person name="Studer B."/>
        </authorList>
    </citation>
    <scope>NUCLEOTIDE SEQUENCE</scope>
    <source>
        <strain evidence="1">02402/16</strain>
        <tissue evidence="1">Leaf</tissue>
    </source>
</reference>
<protein>
    <submittedName>
        <fullName evidence="1">Uncharacterized protein</fullName>
    </submittedName>
</protein>
<dbReference type="PANTHER" id="PTHR31325">
    <property type="entry name" value="OS01G0798800 PROTEIN-RELATED"/>
    <property type="match status" value="1"/>
</dbReference>
<dbReference type="EMBL" id="JAUUTY010000004">
    <property type="protein sequence ID" value="KAK1642231.1"/>
    <property type="molecule type" value="Genomic_DNA"/>
</dbReference>
<name>A0AAD8RY11_LOLMU</name>
<evidence type="ECO:0000313" key="1">
    <source>
        <dbReference type="EMBL" id="KAK1642231.1"/>
    </source>
</evidence>
<keyword evidence="2" id="KW-1185">Reference proteome</keyword>
<sequence length="207" mass="23195">MPRPSAYVAIPVVFDAELQEVILTWHIFTNVFLLSSDNPKDAASSTYLKAIKILSDYMVFLVAVHPEMIPGLELRSMYDSTVEDLKVLCCLWGSHSSSIASVKNLLSIMQDRTDEDLGEACVTLWHETLYARLMLELVDAGNTDKHGILFSYQDFDHVTMDKLERMMADLEPSCSRGGVFDIPKALTLILDGWVCLLVFASVRGSRD</sequence>